<accession>A0A1F7WFW7</accession>
<dbReference type="AlphaFoldDB" id="A0A1F7WFW7"/>
<name>A0A1F7WFW7_9BACT</name>
<reference evidence="1 2" key="1">
    <citation type="journal article" date="2016" name="Nat. Commun.">
        <title>Thousands of microbial genomes shed light on interconnected biogeochemical processes in an aquifer system.</title>
        <authorList>
            <person name="Anantharaman K."/>
            <person name="Brown C.T."/>
            <person name="Hug L.A."/>
            <person name="Sharon I."/>
            <person name="Castelle C.J."/>
            <person name="Probst A.J."/>
            <person name="Thomas B.C."/>
            <person name="Singh A."/>
            <person name="Wilkins M.J."/>
            <person name="Karaoz U."/>
            <person name="Brodie E.L."/>
            <person name="Williams K.H."/>
            <person name="Hubbard S.S."/>
            <person name="Banfield J.F."/>
        </authorList>
    </citation>
    <scope>NUCLEOTIDE SEQUENCE [LARGE SCALE GENOMIC DNA]</scope>
</reference>
<proteinExistence type="predicted"/>
<dbReference type="Proteomes" id="UP000176988">
    <property type="component" value="Unassembled WGS sequence"/>
</dbReference>
<sequence>MTKLESSKSVRSWQEGDEVCPRRLIRLGQVVMGRVTREVWLDSKYPRPSVNGVLQHARFAYIVEWLGVEGTTESNIFFGDDLVTPEEAGVIVGHTRLQKISLPQPFIRLNEFVNLGVSVED</sequence>
<gene>
    <name evidence="1" type="ORF">A2480_02855</name>
</gene>
<protein>
    <submittedName>
        <fullName evidence="1">Uncharacterized protein</fullName>
    </submittedName>
</protein>
<dbReference type="EMBL" id="MGFG01000019">
    <property type="protein sequence ID" value="OGM01068.1"/>
    <property type="molecule type" value="Genomic_DNA"/>
</dbReference>
<organism evidence="1 2">
    <name type="scientific">Candidatus Uhrbacteria bacterium RIFOXYC2_FULL_47_19</name>
    <dbReference type="NCBI Taxonomy" id="1802424"/>
    <lineage>
        <taxon>Bacteria</taxon>
        <taxon>Candidatus Uhriibacteriota</taxon>
    </lineage>
</organism>
<comment type="caution">
    <text evidence="1">The sequence shown here is derived from an EMBL/GenBank/DDBJ whole genome shotgun (WGS) entry which is preliminary data.</text>
</comment>
<evidence type="ECO:0000313" key="1">
    <source>
        <dbReference type="EMBL" id="OGM01068.1"/>
    </source>
</evidence>
<evidence type="ECO:0000313" key="2">
    <source>
        <dbReference type="Proteomes" id="UP000176988"/>
    </source>
</evidence>